<feature type="domain" description="PAC" evidence="8">
    <location>
        <begin position="76"/>
        <end position="128"/>
    </location>
</feature>
<dbReference type="Gene3D" id="3.40.50.300">
    <property type="entry name" value="P-loop containing nucleotide triphosphate hydrolases"/>
    <property type="match status" value="1"/>
</dbReference>
<dbReference type="CDD" id="cd00009">
    <property type="entry name" value="AAA"/>
    <property type="match status" value="1"/>
</dbReference>
<accession>A0A1B1Z389</accession>
<dbReference type="CDD" id="cd00130">
    <property type="entry name" value="PAS"/>
    <property type="match status" value="1"/>
</dbReference>
<dbReference type="Pfam" id="PF13426">
    <property type="entry name" value="PAS_9"/>
    <property type="match status" value="1"/>
</dbReference>
<dbReference type="KEGG" id="far:ABE41_007140"/>
<protein>
    <recommendedName>
        <fullName evidence="4">HTH-type transcriptional regulatory protein TyrR</fullName>
    </recommendedName>
</protein>
<evidence type="ECO:0000256" key="3">
    <source>
        <dbReference type="ARBA" id="ARBA00022840"/>
    </source>
</evidence>
<dbReference type="Pfam" id="PF18024">
    <property type="entry name" value="HTH_50"/>
    <property type="match status" value="1"/>
</dbReference>
<dbReference type="GO" id="GO:0006355">
    <property type="term" value="P:regulation of DNA-templated transcription"/>
    <property type="evidence" value="ECO:0007669"/>
    <property type="project" value="InterPro"/>
</dbReference>
<dbReference type="InterPro" id="IPR003593">
    <property type="entry name" value="AAA+_ATPase"/>
</dbReference>
<keyword evidence="2" id="KW-0058">Aromatic hydrocarbons catabolism</keyword>
<dbReference type="NCBIfam" id="TIGR00229">
    <property type="entry name" value="sensory_box"/>
    <property type="match status" value="1"/>
</dbReference>
<evidence type="ECO:0000256" key="4">
    <source>
        <dbReference type="ARBA" id="ARBA00029500"/>
    </source>
</evidence>
<keyword evidence="3" id="KW-0067">ATP-binding</keyword>
<dbReference type="InterPro" id="IPR058031">
    <property type="entry name" value="AAA_lid_NorR"/>
</dbReference>
<evidence type="ECO:0000313" key="10">
    <source>
        <dbReference type="Proteomes" id="UP000077412"/>
    </source>
</evidence>
<dbReference type="Gene3D" id="3.30.450.20">
    <property type="entry name" value="PAS domain"/>
    <property type="match status" value="1"/>
</dbReference>
<dbReference type="Gene3D" id="1.10.10.60">
    <property type="entry name" value="Homeodomain-like"/>
    <property type="match status" value="1"/>
</dbReference>
<dbReference type="PROSITE" id="PS50113">
    <property type="entry name" value="PAC"/>
    <property type="match status" value="1"/>
</dbReference>
<evidence type="ECO:0000259" key="8">
    <source>
        <dbReference type="PROSITE" id="PS50113"/>
    </source>
</evidence>
<dbReference type="GO" id="GO:0003677">
    <property type="term" value="F:DNA binding"/>
    <property type="evidence" value="ECO:0007669"/>
    <property type="project" value="UniProtKB-KW"/>
</dbReference>
<dbReference type="Proteomes" id="UP000077412">
    <property type="component" value="Chromosome"/>
</dbReference>
<dbReference type="GO" id="GO:0005524">
    <property type="term" value="F:ATP binding"/>
    <property type="evidence" value="ECO:0007669"/>
    <property type="project" value="UniProtKB-KW"/>
</dbReference>
<gene>
    <name evidence="9" type="ORF">ABE41_007140</name>
</gene>
<dbReference type="PROSITE" id="PS50045">
    <property type="entry name" value="SIGMA54_INTERACT_4"/>
    <property type="match status" value="1"/>
</dbReference>
<dbReference type="STRING" id="255247.ABE41_007140"/>
<keyword evidence="10" id="KW-1185">Reference proteome</keyword>
<dbReference type="SUPFAM" id="SSF52540">
    <property type="entry name" value="P-loop containing nucleoside triphosphate hydrolases"/>
    <property type="match status" value="1"/>
</dbReference>
<feature type="domain" description="PAS" evidence="7">
    <location>
        <begin position="9"/>
        <end position="59"/>
    </location>
</feature>
<dbReference type="InterPro" id="IPR025943">
    <property type="entry name" value="Sigma_54_int_dom_ATP-bd_2"/>
</dbReference>
<name>A0A1B1Z389_9BACL</name>
<dbReference type="InterPro" id="IPR030828">
    <property type="entry name" value="HTH_TyrR"/>
</dbReference>
<dbReference type="InterPro" id="IPR002078">
    <property type="entry name" value="Sigma_54_int"/>
</dbReference>
<dbReference type="SMART" id="SM00382">
    <property type="entry name" value="AAA"/>
    <property type="match status" value="1"/>
</dbReference>
<keyword evidence="5" id="KW-0175">Coiled coil</keyword>
<dbReference type="EMBL" id="CP016761">
    <property type="protein sequence ID" value="ANX11779.1"/>
    <property type="molecule type" value="Genomic_DNA"/>
</dbReference>
<dbReference type="FunFam" id="3.40.50.300:FF:000006">
    <property type="entry name" value="DNA-binding transcriptional regulator NtrC"/>
    <property type="match status" value="1"/>
</dbReference>
<dbReference type="InterPro" id="IPR027417">
    <property type="entry name" value="P-loop_NTPase"/>
</dbReference>
<reference evidence="9 10" key="1">
    <citation type="submission" date="2016-08" db="EMBL/GenBank/DDBJ databases">
        <title>Complete genome sequence of Fictibacillus arsenicus G25-54, a strain with toxicity to nematodes and a potential arsenic-resistance activity.</title>
        <authorList>
            <person name="Zheng Z."/>
        </authorList>
    </citation>
    <scope>NUCLEOTIDE SEQUENCE [LARGE SCALE GENOMIC DNA]</scope>
    <source>
        <strain evidence="9 10">G25-54</strain>
    </source>
</reference>
<organism evidence="9 10">
    <name type="scientific">Fictibacillus arsenicus</name>
    <dbReference type="NCBI Taxonomy" id="255247"/>
    <lineage>
        <taxon>Bacteria</taxon>
        <taxon>Bacillati</taxon>
        <taxon>Bacillota</taxon>
        <taxon>Bacilli</taxon>
        <taxon>Bacillales</taxon>
        <taxon>Fictibacillaceae</taxon>
        <taxon>Fictibacillus</taxon>
    </lineage>
</organism>
<sequence>MIILTSSSTWNENEQILHSLKDDILVTNVDGIILKVSEVTGKIYGVDSESLIGKSVYDLERQGLFTPILTPMVVKENKKITFVQTTNKGKKLLVTGIPVYNEKGELYRIVSYSHDITELAEYKDFLITMEEEMERVKSELDLLRSKQLMDAGIIANSEDMKKVISTALQLSEVDVNALILGESGVGKSLLAKFIHNKSHRNKGPFIEVNCGAIPDSLFEAELFGYESGAFTGAHQKGKVGLIELSNGGTLFLDEIGELPLHHQVKVLKVIQEKQFYRVGGTKPIKVDFRLISATNKDLNTAIQEKRFREDLYFRLNVVPVTIPPLRKRTEDIVPLIHLLLQQFEEKYNREKKLDEAVVHHLLHYEWKGNVRELINIMERLVVLSPSTLISVEQLPDHLKKGPTLSPPSVDSDKTLKELLEETEKQILLKARKKYITTIRIANALGTSQPSIVRKLKKYKIY</sequence>
<feature type="coiled-coil region" evidence="5">
    <location>
        <begin position="119"/>
        <end position="146"/>
    </location>
</feature>
<evidence type="ECO:0000259" key="7">
    <source>
        <dbReference type="PROSITE" id="PS50112"/>
    </source>
</evidence>
<dbReference type="SUPFAM" id="SSF46689">
    <property type="entry name" value="Homeodomain-like"/>
    <property type="match status" value="1"/>
</dbReference>
<dbReference type="PROSITE" id="PS00676">
    <property type="entry name" value="SIGMA54_INTERACT_2"/>
    <property type="match status" value="1"/>
</dbReference>
<evidence type="ECO:0000256" key="5">
    <source>
        <dbReference type="SAM" id="Coils"/>
    </source>
</evidence>
<dbReference type="SUPFAM" id="SSF55785">
    <property type="entry name" value="PYP-like sensor domain (PAS domain)"/>
    <property type="match status" value="1"/>
</dbReference>
<proteinExistence type="predicted"/>
<dbReference type="PANTHER" id="PTHR32071">
    <property type="entry name" value="TRANSCRIPTIONAL REGULATORY PROTEIN"/>
    <property type="match status" value="1"/>
</dbReference>
<evidence type="ECO:0000256" key="1">
    <source>
        <dbReference type="ARBA" id="ARBA00022741"/>
    </source>
</evidence>
<evidence type="ECO:0000259" key="6">
    <source>
        <dbReference type="PROSITE" id="PS50045"/>
    </source>
</evidence>
<dbReference type="Pfam" id="PF25601">
    <property type="entry name" value="AAA_lid_14"/>
    <property type="match status" value="1"/>
</dbReference>
<dbReference type="PANTHER" id="PTHR32071:SF57">
    <property type="entry name" value="C4-DICARBOXYLATE TRANSPORT TRANSCRIPTIONAL REGULATORY PROTEIN DCTD"/>
    <property type="match status" value="1"/>
</dbReference>
<dbReference type="InterPro" id="IPR000014">
    <property type="entry name" value="PAS"/>
</dbReference>
<dbReference type="Gene3D" id="1.10.8.60">
    <property type="match status" value="1"/>
</dbReference>
<evidence type="ECO:0000313" key="9">
    <source>
        <dbReference type="EMBL" id="ANX11779.1"/>
    </source>
</evidence>
<dbReference type="InterPro" id="IPR000700">
    <property type="entry name" value="PAS-assoc_C"/>
</dbReference>
<feature type="domain" description="Sigma-54 factor interaction" evidence="6">
    <location>
        <begin position="153"/>
        <end position="382"/>
    </location>
</feature>
<keyword evidence="1" id="KW-0547">Nucleotide-binding</keyword>
<evidence type="ECO:0000256" key="2">
    <source>
        <dbReference type="ARBA" id="ARBA00022797"/>
    </source>
</evidence>
<dbReference type="AlphaFoldDB" id="A0A1B1Z389"/>
<dbReference type="PROSITE" id="PS50112">
    <property type="entry name" value="PAS"/>
    <property type="match status" value="1"/>
</dbReference>
<dbReference type="InterPro" id="IPR009057">
    <property type="entry name" value="Homeodomain-like_sf"/>
</dbReference>
<dbReference type="InterPro" id="IPR035965">
    <property type="entry name" value="PAS-like_dom_sf"/>
</dbReference>
<dbReference type="OrthoDB" id="9771372at2"/>
<dbReference type="Pfam" id="PF00158">
    <property type="entry name" value="Sigma54_activat"/>
    <property type="match status" value="1"/>
</dbReference>